<evidence type="ECO:0000313" key="2">
    <source>
        <dbReference type="EMBL" id="VAX31654.1"/>
    </source>
</evidence>
<dbReference type="PROSITE" id="PS50404">
    <property type="entry name" value="GST_NTER"/>
    <property type="match status" value="1"/>
</dbReference>
<dbReference type="InterPro" id="IPR036249">
    <property type="entry name" value="Thioredoxin-like_sf"/>
</dbReference>
<dbReference type="PROSITE" id="PS51354">
    <property type="entry name" value="GLUTAREDOXIN_2"/>
    <property type="match status" value="1"/>
</dbReference>
<organism evidence="2">
    <name type="scientific">hydrothermal vent metagenome</name>
    <dbReference type="NCBI Taxonomy" id="652676"/>
    <lineage>
        <taxon>unclassified sequences</taxon>
        <taxon>metagenomes</taxon>
        <taxon>ecological metagenomes</taxon>
    </lineage>
</organism>
<evidence type="ECO:0000259" key="1">
    <source>
        <dbReference type="PROSITE" id="PS50404"/>
    </source>
</evidence>
<proteinExistence type="predicted"/>
<dbReference type="Pfam" id="PF13417">
    <property type="entry name" value="GST_N_3"/>
    <property type="match status" value="1"/>
</dbReference>
<dbReference type="Gene3D" id="3.40.30.10">
    <property type="entry name" value="Glutaredoxin"/>
    <property type="match status" value="1"/>
</dbReference>
<dbReference type="AlphaFoldDB" id="A0A3B1D687"/>
<accession>A0A3B1D687</accession>
<reference evidence="2" key="1">
    <citation type="submission" date="2018-06" db="EMBL/GenBank/DDBJ databases">
        <authorList>
            <person name="Zhirakovskaya E."/>
        </authorList>
    </citation>
    <scope>NUCLEOTIDE SEQUENCE</scope>
</reference>
<dbReference type="EMBL" id="UOGF01000077">
    <property type="protein sequence ID" value="VAX31654.1"/>
    <property type="molecule type" value="Genomic_DNA"/>
</dbReference>
<dbReference type="SUPFAM" id="SSF52833">
    <property type="entry name" value="Thioredoxin-like"/>
    <property type="match status" value="1"/>
</dbReference>
<name>A0A3B1D687_9ZZZZ</name>
<sequence length="80" mass="9241">MKLYNLEGCPYCRMVIEKLDVLGLTYEKIEVPGWRGARKEVFEVSGQYTVPVLVDGELMFDDEETILPYLEKKYGSSKDN</sequence>
<protein>
    <recommendedName>
        <fullName evidence="1">GST N-terminal domain-containing protein</fullName>
    </recommendedName>
</protein>
<feature type="domain" description="GST N-terminal" evidence="1">
    <location>
        <begin position="1"/>
        <end position="78"/>
    </location>
</feature>
<gene>
    <name evidence="2" type="ORF">MNBD_NITROSPIRAE01-1986</name>
</gene>
<dbReference type="InterPro" id="IPR004045">
    <property type="entry name" value="Glutathione_S-Trfase_N"/>
</dbReference>